<dbReference type="InterPro" id="IPR051083">
    <property type="entry name" value="GrpII_Intron_Splice-Mob/Def"/>
</dbReference>
<sequence length="267" mass="30250">MKAIVYGLDIAKKYSTFYVPKKSGGQREIKAPTPKLKKLQSHLARILCECLEEIDREREGACLSFGVKRGSSVIKNAAQHKGRRWVFNFDLENFFPAFNYGRVRGFFLKDKKFTLHPVVATTIAQIACDGEALPQGSPCSPVIAELVAQILDARLVRLVKKYGVRYTRYVDDITFSTNQKDFPADLALVDPGNPSRWLIGNATMSAVEGAGFSINKFKTRMSFRDRRQMVTGFVVNKKVNIRSDYYRRSRAMCDRLFKIGTFISVLP</sequence>
<evidence type="ECO:0000259" key="10">
    <source>
        <dbReference type="PROSITE" id="PS50878"/>
    </source>
</evidence>
<keyword evidence="12" id="KW-1185">Reference proteome</keyword>
<protein>
    <recommendedName>
        <fullName evidence="1">RNA-directed DNA polymerase</fullName>
        <ecNumber evidence="1">2.7.7.49</ecNumber>
    </recommendedName>
</protein>
<organism evidence="11 12">
    <name type="scientific">Bombella dulcis</name>
    <dbReference type="NCBI Taxonomy" id="2967339"/>
    <lineage>
        <taxon>Bacteria</taxon>
        <taxon>Pseudomonadati</taxon>
        <taxon>Pseudomonadota</taxon>
        <taxon>Alphaproteobacteria</taxon>
        <taxon>Acetobacterales</taxon>
        <taxon>Acetobacteraceae</taxon>
        <taxon>Bombella</taxon>
    </lineage>
</organism>
<evidence type="ECO:0000256" key="6">
    <source>
        <dbReference type="ARBA" id="ARBA00022918"/>
    </source>
</evidence>
<dbReference type="GO" id="GO:0003964">
    <property type="term" value="F:RNA-directed DNA polymerase activity"/>
    <property type="evidence" value="ECO:0007669"/>
    <property type="project" value="UniProtKB-KW"/>
</dbReference>
<evidence type="ECO:0000313" key="12">
    <source>
        <dbReference type="Proteomes" id="UP001165633"/>
    </source>
</evidence>
<dbReference type="EMBL" id="JANIDV010000003">
    <property type="protein sequence ID" value="MCX5616606.1"/>
    <property type="molecule type" value="Genomic_DNA"/>
</dbReference>
<dbReference type="InterPro" id="IPR000123">
    <property type="entry name" value="Reverse_transcriptase_msDNA"/>
</dbReference>
<dbReference type="RefSeq" id="WP_266127576.1">
    <property type="nucleotide sequence ID" value="NZ_JANIDV010000003.1"/>
</dbReference>
<keyword evidence="5" id="KW-0460">Magnesium</keyword>
<dbReference type="Pfam" id="PF00078">
    <property type="entry name" value="RVT_1"/>
    <property type="match status" value="1"/>
</dbReference>
<keyword evidence="7" id="KW-0051">Antiviral defense</keyword>
<comment type="catalytic activity">
    <reaction evidence="9">
        <text>DNA(n) + a 2'-deoxyribonucleoside 5'-triphosphate = DNA(n+1) + diphosphate</text>
        <dbReference type="Rhea" id="RHEA:22508"/>
        <dbReference type="Rhea" id="RHEA-COMP:17339"/>
        <dbReference type="Rhea" id="RHEA-COMP:17340"/>
        <dbReference type="ChEBI" id="CHEBI:33019"/>
        <dbReference type="ChEBI" id="CHEBI:61560"/>
        <dbReference type="ChEBI" id="CHEBI:173112"/>
        <dbReference type="EC" id="2.7.7.49"/>
    </reaction>
</comment>
<evidence type="ECO:0000313" key="11">
    <source>
        <dbReference type="EMBL" id="MCX5616606.1"/>
    </source>
</evidence>
<dbReference type="Proteomes" id="UP001165633">
    <property type="component" value="Unassembled WGS sequence"/>
</dbReference>
<evidence type="ECO:0000256" key="2">
    <source>
        <dbReference type="ARBA" id="ARBA00022679"/>
    </source>
</evidence>
<dbReference type="PANTHER" id="PTHR34047">
    <property type="entry name" value="NUCLEAR INTRON MATURASE 1, MITOCHONDRIAL-RELATED"/>
    <property type="match status" value="1"/>
</dbReference>
<keyword evidence="3" id="KW-0548">Nucleotidyltransferase</keyword>
<evidence type="ECO:0000256" key="5">
    <source>
        <dbReference type="ARBA" id="ARBA00022842"/>
    </source>
</evidence>
<comment type="similarity">
    <text evidence="8">Belongs to the bacterial reverse transcriptase family.</text>
</comment>
<dbReference type="PANTHER" id="PTHR34047:SF7">
    <property type="entry name" value="RNA-DIRECTED DNA POLYMERASE"/>
    <property type="match status" value="1"/>
</dbReference>
<proteinExistence type="inferred from homology"/>
<accession>A0ABT3WCC8</accession>
<evidence type="ECO:0000256" key="1">
    <source>
        <dbReference type="ARBA" id="ARBA00012493"/>
    </source>
</evidence>
<keyword evidence="4" id="KW-0479">Metal-binding</keyword>
<dbReference type="PROSITE" id="PS50878">
    <property type="entry name" value="RT_POL"/>
    <property type="match status" value="1"/>
</dbReference>
<evidence type="ECO:0000256" key="7">
    <source>
        <dbReference type="ARBA" id="ARBA00023118"/>
    </source>
</evidence>
<name>A0ABT3WCC8_9PROT</name>
<keyword evidence="6 11" id="KW-0695">RNA-directed DNA polymerase</keyword>
<reference evidence="11" key="1">
    <citation type="submission" date="2022-07" db="EMBL/GenBank/DDBJ databases">
        <title>Bombella genomes.</title>
        <authorList>
            <person name="Harer L."/>
            <person name="Styblova S."/>
            <person name="Ehrmann M."/>
        </authorList>
    </citation>
    <scope>NUCLEOTIDE SEQUENCE</scope>
    <source>
        <strain evidence="11">TMW 2.2559</strain>
    </source>
</reference>
<dbReference type="SUPFAM" id="SSF56672">
    <property type="entry name" value="DNA/RNA polymerases"/>
    <property type="match status" value="1"/>
</dbReference>
<comment type="caution">
    <text evidence="11">The sequence shown here is derived from an EMBL/GenBank/DDBJ whole genome shotgun (WGS) entry which is preliminary data.</text>
</comment>
<keyword evidence="2" id="KW-0808">Transferase</keyword>
<evidence type="ECO:0000256" key="8">
    <source>
        <dbReference type="ARBA" id="ARBA00034120"/>
    </source>
</evidence>
<evidence type="ECO:0000256" key="4">
    <source>
        <dbReference type="ARBA" id="ARBA00022723"/>
    </source>
</evidence>
<feature type="domain" description="Reverse transcriptase" evidence="10">
    <location>
        <begin position="1"/>
        <end position="235"/>
    </location>
</feature>
<dbReference type="PRINTS" id="PR00866">
    <property type="entry name" value="RNADNAPOLMS"/>
</dbReference>
<dbReference type="InterPro" id="IPR000477">
    <property type="entry name" value="RT_dom"/>
</dbReference>
<dbReference type="InterPro" id="IPR043502">
    <property type="entry name" value="DNA/RNA_pol_sf"/>
</dbReference>
<dbReference type="EC" id="2.7.7.49" evidence="1"/>
<dbReference type="CDD" id="cd03487">
    <property type="entry name" value="RT_Bac_retron_II"/>
    <property type="match status" value="1"/>
</dbReference>
<evidence type="ECO:0000256" key="3">
    <source>
        <dbReference type="ARBA" id="ARBA00022695"/>
    </source>
</evidence>
<gene>
    <name evidence="11" type="ORF">NQF87_06435</name>
</gene>
<evidence type="ECO:0000256" key="9">
    <source>
        <dbReference type="ARBA" id="ARBA00048173"/>
    </source>
</evidence>